<reference evidence="1" key="1">
    <citation type="journal article" date="2022" name="Int. J. Mol. Sci.">
        <title>Draft Genome of Tanacetum Coccineum: Genomic Comparison of Closely Related Tanacetum-Family Plants.</title>
        <authorList>
            <person name="Yamashiro T."/>
            <person name="Shiraishi A."/>
            <person name="Nakayama K."/>
            <person name="Satake H."/>
        </authorList>
    </citation>
    <scope>NUCLEOTIDE SEQUENCE</scope>
</reference>
<gene>
    <name evidence="1" type="ORF">Tco_1093066</name>
</gene>
<proteinExistence type="predicted"/>
<feature type="non-terminal residue" evidence="1">
    <location>
        <position position="541"/>
    </location>
</feature>
<dbReference type="EMBL" id="BQNB010020590">
    <property type="protein sequence ID" value="GJT97548.1"/>
    <property type="molecule type" value="Genomic_DNA"/>
</dbReference>
<dbReference type="Proteomes" id="UP001151760">
    <property type="component" value="Unassembled WGS sequence"/>
</dbReference>
<name>A0ABQ5IBM3_9ASTR</name>
<accession>A0ABQ5IBM3</accession>
<organism evidence="1 2">
    <name type="scientific">Tanacetum coccineum</name>
    <dbReference type="NCBI Taxonomy" id="301880"/>
    <lineage>
        <taxon>Eukaryota</taxon>
        <taxon>Viridiplantae</taxon>
        <taxon>Streptophyta</taxon>
        <taxon>Embryophyta</taxon>
        <taxon>Tracheophyta</taxon>
        <taxon>Spermatophyta</taxon>
        <taxon>Magnoliopsida</taxon>
        <taxon>eudicotyledons</taxon>
        <taxon>Gunneridae</taxon>
        <taxon>Pentapetalae</taxon>
        <taxon>asterids</taxon>
        <taxon>campanulids</taxon>
        <taxon>Asterales</taxon>
        <taxon>Asteraceae</taxon>
        <taxon>Asteroideae</taxon>
        <taxon>Anthemideae</taxon>
        <taxon>Anthemidinae</taxon>
        <taxon>Tanacetum</taxon>
    </lineage>
</organism>
<protein>
    <submittedName>
        <fullName evidence="1">Uncharacterized protein</fullName>
    </submittedName>
</protein>
<comment type="caution">
    <text evidence="1">The sequence shown here is derived from an EMBL/GenBank/DDBJ whole genome shotgun (WGS) entry which is preliminary data.</text>
</comment>
<reference evidence="1" key="2">
    <citation type="submission" date="2022-01" db="EMBL/GenBank/DDBJ databases">
        <authorList>
            <person name="Yamashiro T."/>
            <person name="Shiraishi A."/>
            <person name="Satake H."/>
            <person name="Nakayama K."/>
        </authorList>
    </citation>
    <scope>NUCLEOTIDE SEQUENCE</scope>
</reference>
<sequence>MLLQRPCYITRTTEVSRIYQAIVSRSPLYQKYKGLQSDVWSSLSLDRSDVPRRRGTDEIVEGLIDFLDNHNALVQLFRTARDKYLEANILEFKVKLYNVVVTREYELPTAESIGAIVFGETSSMENDFNLIVEQHSRKNFLSDDNKGRMIEKSFDEIQGTFLMKIQDNTFNGIIRENAFKHINNFIEVVGPLKVKGLSQDRFRLSVFPISLARAASEWFKKDCIGSVTTWEDMVEKFVQKFYQLFDDNEEMEADEDNDPDDIAEIFKIKGNLFDFETPVCKAFNDFNYLLKIDTDLLTFDIQGIKTYEEYELNNNMTGDLEEPWSDKWVPYQQCDHICEPYHFKNEKTKWPTCSSDIDKFCNGGELPGMVEALMHKAKVKESWGDATPDVIKFCAWLKSSFEIFHKLDHDVLVKLEECWWKVNAHEITPFTRWETYGRGPYTNIKTEKTYDPYLDINSIFGRNYGANNVGDTQDCQERKEEHKKYTESSKPAHDPSICQVRRFEMIKYSFDADDEYVSIKEHECSDHSKTNIDACQAYREL</sequence>
<evidence type="ECO:0000313" key="1">
    <source>
        <dbReference type="EMBL" id="GJT97548.1"/>
    </source>
</evidence>
<keyword evidence="2" id="KW-1185">Reference proteome</keyword>
<evidence type="ECO:0000313" key="2">
    <source>
        <dbReference type="Proteomes" id="UP001151760"/>
    </source>
</evidence>